<organism evidence="1 2">
    <name type="scientific">Oleiphilus messinensis</name>
    <dbReference type="NCBI Taxonomy" id="141451"/>
    <lineage>
        <taxon>Bacteria</taxon>
        <taxon>Pseudomonadati</taxon>
        <taxon>Pseudomonadota</taxon>
        <taxon>Gammaproteobacteria</taxon>
        <taxon>Oceanospirillales</taxon>
        <taxon>Oleiphilaceae</taxon>
        <taxon>Oleiphilus</taxon>
    </lineage>
</organism>
<reference evidence="1 2" key="1">
    <citation type="submission" date="2017-05" db="EMBL/GenBank/DDBJ databases">
        <title>Genomic insights into alkan degradation activity of Oleiphilus messinensis.</title>
        <authorList>
            <person name="Kozyavkin S.A."/>
            <person name="Slesarev A.I."/>
            <person name="Golyshin P.N."/>
            <person name="Korzhenkov A."/>
            <person name="Golyshina O.N."/>
            <person name="Toshchakov S.V."/>
        </authorList>
    </citation>
    <scope>NUCLEOTIDE SEQUENCE [LARGE SCALE GENOMIC DNA]</scope>
    <source>
        <strain evidence="1 2">ME102</strain>
    </source>
</reference>
<proteinExistence type="predicted"/>
<dbReference type="Proteomes" id="UP000196027">
    <property type="component" value="Chromosome"/>
</dbReference>
<protein>
    <submittedName>
        <fullName evidence="1">Uncharacterized protein</fullName>
    </submittedName>
</protein>
<keyword evidence="2" id="KW-1185">Reference proteome</keyword>
<dbReference type="EMBL" id="CP021425">
    <property type="protein sequence ID" value="ARU59446.1"/>
    <property type="molecule type" value="Genomic_DNA"/>
</dbReference>
<gene>
    <name evidence="1" type="ORF">OLMES_5466</name>
</gene>
<dbReference type="KEGG" id="ome:OLMES_5466"/>
<name>A0A1Y0IHW3_9GAMM</name>
<accession>A0A1Y0IHW3</accession>
<dbReference type="OrthoDB" id="6194403at2"/>
<dbReference type="RefSeq" id="WP_087464119.1">
    <property type="nucleotide sequence ID" value="NZ_CP021425.1"/>
</dbReference>
<dbReference type="AlphaFoldDB" id="A0A1Y0IHW3"/>
<evidence type="ECO:0000313" key="2">
    <source>
        <dbReference type="Proteomes" id="UP000196027"/>
    </source>
</evidence>
<evidence type="ECO:0000313" key="1">
    <source>
        <dbReference type="EMBL" id="ARU59446.1"/>
    </source>
</evidence>
<sequence>MEKVGRLITLLERIEDIELLANLLSRLTHKKNGLSYIEFLGFLILVSEHQNRGLHVRLAESLNLAMHNSNFPTGALSAWGAGSAWNEFSGPGFSAHQLAMIPKRRYGILEFLTVWYGQKTQKAYLSGSLYQFALIRLLYLFDASPTLRERYCQHLLLVVETGFDGAYSKSSRARLRVLANSWQQRLAPDEIVQTIMKI</sequence>